<dbReference type="OrthoDB" id="10254730at2759"/>
<evidence type="ECO:0000256" key="3">
    <source>
        <dbReference type="ARBA" id="ARBA00022705"/>
    </source>
</evidence>
<dbReference type="InterPro" id="IPR007185">
    <property type="entry name" value="DNA_pol_a/d/e_bsu"/>
</dbReference>
<dbReference type="GO" id="GO:0006261">
    <property type="term" value="P:DNA-templated DNA replication"/>
    <property type="evidence" value="ECO:0007669"/>
    <property type="project" value="InterPro"/>
</dbReference>
<evidence type="ECO:0000256" key="2">
    <source>
        <dbReference type="ARBA" id="ARBA00009560"/>
    </source>
</evidence>
<dbReference type="PANTHER" id="PTHR12708:SF0">
    <property type="entry name" value="DNA POLYMERASE EPSILON SUBUNIT 2"/>
    <property type="match status" value="1"/>
</dbReference>
<evidence type="ECO:0000259" key="7">
    <source>
        <dbReference type="Pfam" id="PF04042"/>
    </source>
</evidence>
<dbReference type="STRING" id="5866.A0A061D8Z1"/>
<dbReference type="Proteomes" id="UP000033188">
    <property type="component" value="Chromosome 2"/>
</dbReference>
<dbReference type="VEuPathDB" id="PiroplasmaDB:BBBOND_0205070"/>
<comment type="subcellular location">
    <subcellularLocation>
        <location evidence="1">Nucleus</location>
    </subcellularLocation>
</comment>
<evidence type="ECO:0000256" key="5">
    <source>
        <dbReference type="ARBA" id="ARBA00023242"/>
    </source>
</evidence>
<sequence>MGNFMSSAFNVAGSIPERYNQGFERLQTLLLKSKFRILLMTSYFVFLPGPGDATACSSLMPTPPLLCEFTSHFIDRMKSHLGDNAKLVYATNPCRIRHLTKRMLFCRSDLLNKLLGTSLLTSGSVQNTTSPSDLKRMLVTTILGQGHLCPSKPGCSTILKYDAALLLYPVPDLICVCDISCPSFVETYNSTVFCNLESFSSSRSFITYDAITGNCQKFTL</sequence>
<evidence type="ECO:0000256" key="4">
    <source>
        <dbReference type="ARBA" id="ARBA00023125"/>
    </source>
</evidence>
<name>A0A061D8Z1_BABBI</name>
<dbReference type="KEGG" id="bbig:BBBOND_0205070"/>
<dbReference type="Pfam" id="PF04042">
    <property type="entry name" value="DNA_pol_E_B"/>
    <property type="match status" value="1"/>
</dbReference>
<comment type="similarity">
    <text evidence="2">Belongs to the DNA polymerase epsilon subunit B family.</text>
</comment>
<organism evidence="8 9">
    <name type="scientific">Babesia bigemina</name>
    <dbReference type="NCBI Taxonomy" id="5866"/>
    <lineage>
        <taxon>Eukaryota</taxon>
        <taxon>Sar</taxon>
        <taxon>Alveolata</taxon>
        <taxon>Apicomplexa</taxon>
        <taxon>Aconoidasida</taxon>
        <taxon>Piroplasmida</taxon>
        <taxon>Babesiidae</taxon>
        <taxon>Babesia</taxon>
    </lineage>
</organism>
<dbReference type="GeneID" id="24563890"/>
<keyword evidence="5" id="KW-0539">Nucleus</keyword>
<dbReference type="EMBL" id="LK391708">
    <property type="protein sequence ID" value="CDR95349.1"/>
    <property type="molecule type" value="Genomic_DNA"/>
</dbReference>
<reference evidence="9" key="1">
    <citation type="submission" date="2014-06" db="EMBL/GenBank/DDBJ databases">
        <authorList>
            <person name="Aslett M."/>
            <person name="De Silva N."/>
        </authorList>
    </citation>
    <scope>NUCLEOTIDE SEQUENCE [LARGE SCALE GENOMIC DNA]</scope>
    <source>
        <strain evidence="9">Bond</strain>
    </source>
</reference>
<gene>
    <name evidence="8" type="ORF">BBBOND_0205070</name>
</gene>
<keyword evidence="3" id="KW-0235">DNA replication</keyword>
<dbReference type="PANTHER" id="PTHR12708">
    <property type="entry name" value="DNA POLYMERASE EPSILON SUBUNIT B"/>
    <property type="match status" value="1"/>
</dbReference>
<accession>A0A061D8Z1</accession>
<dbReference type="OMA" id="WKAREMI"/>
<evidence type="ECO:0000256" key="6">
    <source>
        <dbReference type="ARBA" id="ARBA00032930"/>
    </source>
</evidence>
<evidence type="ECO:0000256" key="1">
    <source>
        <dbReference type="ARBA" id="ARBA00004123"/>
    </source>
</evidence>
<keyword evidence="9" id="KW-1185">Reference proteome</keyword>
<keyword evidence="4" id="KW-0238">DNA-binding</keyword>
<dbReference type="AlphaFoldDB" id="A0A061D8Z1"/>
<proteinExistence type="inferred from homology"/>
<evidence type="ECO:0000313" key="8">
    <source>
        <dbReference type="EMBL" id="CDR95349.1"/>
    </source>
</evidence>
<dbReference type="GO" id="GO:0042276">
    <property type="term" value="P:error-prone translesion synthesis"/>
    <property type="evidence" value="ECO:0007669"/>
    <property type="project" value="TreeGrafter"/>
</dbReference>
<dbReference type="InterPro" id="IPR016266">
    <property type="entry name" value="POLE2"/>
</dbReference>
<feature type="domain" description="DNA polymerase alpha/delta/epsilon subunit B" evidence="7">
    <location>
        <begin position="1"/>
        <end position="185"/>
    </location>
</feature>
<dbReference type="GO" id="GO:0003677">
    <property type="term" value="F:DNA binding"/>
    <property type="evidence" value="ECO:0007669"/>
    <property type="project" value="UniProtKB-KW"/>
</dbReference>
<protein>
    <recommendedName>
        <fullName evidence="6">DNA polymerase II subunit 2</fullName>
    </recommendedName>
</protein>
<dbReference type="GO" id="GO:0008622">
    <property type="term" value="C:epsilon DNA polymerase complex"/>
    <property type="evidence" value="ECO:0007669"/>
    <property type="project" value="InterPro"/>
</dbReference>
<dbReference type="RefSeq" id="XP_012767535.1">
    <property type="nucleotide sequence ID" value="XM_012912081.1"/>
</dbReference>
<evidence type="ECO:0000313" key="9">
    <source>
        <dbReference type="Proteomes" id="UP000033188"/>
    </source>
</evidence>